<name>A0ABR2HRF9_9PEZI</name>
<dbReference type="Gene3D" id="2.60.40.10">
    <property type="entry name" value="Immunoglobulins"/>
    <property type="match status" value="1"/>
</dbReference>
<evidence type="ECO:0000256" key="12">
    <source>
        <dbReference type="SAM" id="SignalP"/>
    </source>
</evidence>
<dbReference type="PANTHER" id="PTHR42721">
    <property type="entry name" value="SUGAR HYDROLASE-RELATED"/>
    <property type="match status" value="1"/>
</dbReference>
<keyword evidence="15" id="KW-1185">Reference proteome</keyword>
<keyword evidence="6" id="KW-0325">Glycoprotein</keyword>
<evidence type="ECO:0000256" key="10">
    <source>
        <dbReference type="ARBA" id="ARBA00024574"/>
    </source>
</evidence>
<evidence type="ECO:0000313" key="15">
    <source>
        <dbReference type="Proteomes" id="UP001390339"/>
    </source>
</evidence>
<comment type="catalytic activity">
    <reaction evidence="10">
        <text>Hydrolysis of (1-&gt;4)-beta-D-xylans, to remove successive D-xylose residues from the non-reducing termini.</text>
        <dbReference type="EC" id="3.2.1.37"/>
    </reaction>
</comment>
<dbReference type="SUPFAM" id="SSF51445">
    <property type="entry name" value="(Trans)glycosidases"/>
    <property type="match status" value="1"/>
</dbReference>
<dbReference type="SMART" id="SM01217">
    <property type="entry name" value="Fn3_like"/>
    <property type="match status" value="1"/>
</dbReference>
<dbReference type="Proteomes" id="UP001390339">
    <property type="component" value="Unassembled WGS sequence"/>
</dbReference>
<evidence type="ECO:0000256" key="2">
    <source>
        <dbReference type="ARBA" id="ARBA00005336"/>
    </source>
</evidence>
<dbReference type="InterPro" id="IPR036881">
    <property type="entry name" value="Glyco_hydro_3_C_sf"/>
</dbReference>
<accession>A0ABR2HRF9</accession>
<dbReference type="InterPro" id="IPR001764">
    <property type="entry name" value="Glyco_hydro_3_N"/>
</dbReference>
<comment type="similarity">
    <text evidence="2">Belongs to the glycosyl hydrolase 3 family.</text>
</comment>
<evidence type="ECO:0000256" key="1">
    <source>
        <dbReference type="ARBA" id="ARBA00004851"/>
    </source>
</evidence>
<evidence type="ECO:0000256" key="9">
    <source>
        <dbReference type="ARBA" id="ARBA00023326"/>
    </source>
</evidence>
<evidence type="ECO:0000256" key="8">
    <source>
        <dbReference type="ARBA" id="ARBA00023295"/>
    </source>
</evidence>
<dbReference type="Gene3D" id="3.40.50.1700">
    <property type="entry name" value="Glycoside hydrolase family 3 C-terminal domain"/>
    <property type="match status" value="1"/>
</dbReference>
<dbReference type="InterPro" id="IPR013783">
    <property type="entry name" value="Ig-like_fold"/>
</dbReference>
<proteinExistence type="inferred from homology"/>
<evidence type="ECO:0000256" key="4">
    <source>
        <dbReference type="ARBA" id="ARBA00022729"/>
    </source>
</evidence>
<feature type="chain" id="PRO_5046655532" description="xylan 1,4-beta-xylosidase" evidence="12">
    <location>
        <begin position="19"/>
        <end position="816"/>
    </location>
</feature>
<dbReference type="SUPFAM" id="SSF52279">
    <property type="entry name" value="Beta-D-glucan exohydrolase, C-terminal domain"/>
    <property type="match status" value="1"/>
</dbReference>
<dbReference type="InterPro" id="IPR044993">
    <property type="entry name" value="BXL"/>
</dbReference>
<dbReference type="EMBL" id="JAPCWZ010000009">
    <property type="protein sequence ID" value="KAK8851658.1"/>
    <property type="molecule type" value="Genomic_DNA"/>
</dbReference>
<evidence type="ECO:0000313" key="14">
    <source>
        <dbReference type="EMBL" id="KAK8851658.1"/>
    </source>
</evidence>
<evidence type="ECO:0000256" key="6">
    <source>
        <dbReference type="ARBA" id="ARBA00023180"/>
    </source>
</evidence>
<dbReference type="Pfam" id="PF14310">
    <property type="entry name" value="Fn3-like"/>
    <property type="match status" value="1"/>
</dbReference>
<evidence type="ECO:0000256" key="11">
    <source>
        <dbReference type="ARBA" id="ARBA00026107"/>
    </source>
</evidence>
<evidence type="ECO:0000256" key="5">
    <source>
        <dbReference type="ARBA" id="ARBA00022801"/>
    </source>
</evidence>
<dbReference type="InterPro" id="IPR017853">
    <property type="entry name" value="GH"/>
</dbReference>
<evidence type="ECO:0000259" key="13">
    <source>
        <dbReference type="SMART" id="SM01217"/>
    </source>
</evidence>
<gene>
    <name evidence="14" type="ORF">PGQ11_014137</name>
</gene>
<reference evidence="14 15" key="1">
    <citation type="journal article" date="2024" name="IMA Fungus">
        <title>Apiospora arundinis, a panoply of carbohydrate-active enzymes and secondary metabolites.</title>
        <authorList>
            <person name="Sorensen T."/>
            <person name="Petersen C."/>
            <person name="Muurmann A.T."/>
            <person name="Christiansen J.V."/>
            <person name="Brundto M.L."/>
            <person name="Overgaard C.K."/>
            <person name="Boysen A.T."/>
            <person name="Wollenberg R.D."/>
            <person name="Larsen T.O."/>
            <person name="Sorensen J.L."/>
            <person name="Nielsen K.L."/>
            <person name="Sondergaard T.E."/>
        </authorList>
    </citation>
    <scope>NUCLEOTIDE SEQUENCE [LARGE SCALE GENOMIC DNA]</scope>
    <source>
        <strain evidence="14 15">AAU 773</strain>
    </source>
</reference>
<dbReference type="InterPro" id="IPR026891">
    <property type="entry name" value="Fn3-like"/>
</dbReference>
<keyword evidence="3" id="KW-0858">Xylan degradation</keyword>
<dbReference type="Pfam" id="PF01915">
    <property type="entry name" value="Glyco_hydro_3_C"/>
    <property type="match status" value="1"/>
</dbReference>
<dbReference type="Pfam" id="PF00933">
    <property type="entry name" value="Glyco_hydro_3"/>
    <property type="match status" value="1"/>
</dbReference>
<protein>
    <recommendedName>
        <fullName evidence="11">xylan 1,4-beta-xylosidase</fullName>
        <ecNumber evidence="11">3.2.1.37</ecNumber>
    </recommendedName>
</protein>
<evidence type="ECO:0000256" key="3">
    <source>
        <dbReference type="ARBA" id="ARBA00022651"/>
    </source>
</evidence>
<comment type="pathway">
    <text evidence="1">Glycan degradation; xylan degradation.</text>
</comment>
<keyword evidence="9" id="KW-0624">Polysaccharide degradation</keyword>
<evidence type="ECO:0000256" key="7">
    <source>
        <dbReference type="ARBA" id="ARBA00023277"/>
    </source>
</evidence>
<comment type="caution">
    <text evidence="14">The sequence shown here is derived from an EMBL/GenBank/DDBJ whole genome shotgun (WGS) entry which is preliminary data.</text>
</comment>
<keyword evidence="5" id="KW-0378">Hydrolase</keyword>
<keyword evidence="8" id="KW-0326">Glycosidase</keyword>
<dbReference type="InterPro" id="IPR002772">
    <property type="entry name" value="Glyco_hydro_3_C"/>
</dbReference>
<keyword evidence="4 12" id="KW-0732">Signal</keyword>
<organism evidence="14 15">
    <name type="scientific">Apiospora arundinis</name>
    <dbReference type="NCBI Taxonomy" id="335852"/>
    <lineage>
        <taxon>Eukaryota</taxon>
        <taxon>Fungi</taxon>
        <taxon>Dikarya</taxon>
        <taxon>Ascomycota</taxon>
        <taxon>Pezizomycotina</taxon>
        <taxon>Sordariomycetes</taxon>
        <taxon>Xylariomycetidae</taxon>
        <taxon>Amphisphaeriales</taxon>
        <taxon>Apiosporaceae</taxon>
        <taxon>Apiospora</taxon>
    </lineage>
</organism>
<dbReference type="Gene3D" id="3.20.20.300">
    <property type="entry name" value="Glycoside hydrolase, family 3, N-terminal domain"/>
    <property type="match status" value="1"/>
</dbReference>
<dbReference type="EC" id="3.2.1.37" evidence="11"/>
<keyword evidence="7" id="KW-0119">Carbohydrate metabolism</keyword>
<dbReference type="PANTHER" id="PTHR42721:SF3">
    <property type="entry name" value="BETA-D-XYLOSIDASE 5-RELATED"/>
    <property type="match status" value="1"/>
</dbReference>
<feature type="signal peptide" evidence="12">
    <location>
        <begin position="1"/>
        <end position="18"/>
    </location>
</feature>
<sequence>MALLSIAGIVLLAVSASARDFPNCQSGPLSTNKVCNATLSPWARASALVAEFTVQEKIANSGDKSPGVQRLGLPAYEWWQEALHGVAGSPGVSFAANGNFSYATSFPQPITMGAAFDLPLIRSVADVISTEARAFSNAGRTGLNFWTPNINPYRDPRWGRGQEVPSEDAYFASQYINVLIPGLQGGGPSHSPDNPYYKLVATCKHYAGYDIENWQGNQRYGFNAVISRQDLQDYYLAPFRACARDADAQSFMCSYNAVNGVPTCADPWLLQDVLRDQYGFSISTSAAPDGKARGVAAEDEEGDRWVTSDCDAIKNVWNDHHYGASAAGAAALSLNAGTDLDCGDFWPQNLAAALRGNLTAEAVLDKSLVRRYASMVRLGWFDASTNQPYRRLSWADVATPEAKELALRAAVEGIVLLQNKGNTLPLGTAPKKVAVIGPLGSATTQLQGNYFGRAQSVTSVVAAFKGAGWSVTAVQGTSIAGSSTSGFAAAVSAAQAADVIVYVGGIDNSQESETRDRNAITWPGQQLALINRLAVAKGETKKPLVVVQLGTMVDSSSLVSGNGTADALVWAGYPGQSGGQAVVDILLGTSAPAGRLPVTQYPASFVDQVKMTNMNLRPGTGNPGQTYKWYNGTTVFPFAHGLHYTTFNATFSNATSLPTTFSTSDLTSAIQFNATGPPGSGNYPDLAPFATVGVTVTNTGSGSTNVTSDYVVLLFARGGGYGPAPHPNKSLVGFARAHTVAPGATAEVALPLTLGALARGDAAGNLVLWPGKYALVLDVDERDVWEFEITGEEVVLEKLAPARNSTGVAEDRVIMS</sequence>
<feature type="domain" description="Fibronectin type III-like" evidence="13">
    <location>
        <begin position="710"/>
        <end position="781"/>
    </location>
</feature>
<dbReference type="InterPro" id="IPR036962">
    <property type="entry name" value="Glyco_hydro_3_N_sf"/>
</dbReference>